<comment type="catalytic activity">
    <reaction evidence="6">
        <text>acetate + ATP = acetyl phosphate + ADP</text>
        <dbReference type="Rhea" id="RHEA:11352"/>
        <dbReference type="ChEBI" id="CHEBI:22191"/>
        <dbReference type="ChEBI" id="CHEBI:30089"/>
        <dbReference type="ChEBI" id="CHEBI:30616"/>
        <dbReference type="ChEBI" id="CHEBI:456216"/>
        <dbReference type="EC" id="2.7.2.1"/>
    </reaction>
</comment>
<keyword evidence="6" id="KW-0963">Cytoplasm</keyword>
<dbReference type="PROSITE" id="PS01075">
    <property type="entry name" value="ACETATE_KINASE_1"/>
    <property type="match status" value="1"/>
</dbReference>
<evidence type="ECO:0000256" key="3">
    <source>
        <dbReference type="ARBA" id="ARBA00022741"/>
    </source>
</evidence>
<dbReference type="InterPro" id="IPR043129">
    <property type="entry name" value="ATPase_NBD"/>
</dbReference>
<dbReference type="OrthoDB" id="9802453at2"/>
<keyword evidence="6" id="KW-0479">Metal-binding</keyword>
<feature type="active site" description="Proton donor/acceptor" evidence="6">
    <location>
        <position position="147"/>
    </location>
</feature>
<feature type="binding site" evidence="6">
    <location>
        <position position="379"/>
    </location>
    <ligand>
        <name>Mg(2+)</name>
        <dbReference type="ChEBI" id="CHEBI:18420"/>
    </ligand>
</feature>
<dbReference type="AlphaFoldDB" id="A0A517MGG2"/>
<dbReference type="HAMAP" id="MF_00020">
    <property type="entry name" value="Acetate_kinase"/>
    <property type="match status" value="1"/>
</dbReference>
<sequence>MIANRILTINGGSSSIKFAVFDIGKTLTRALVGKLDRIGCDGTQVKFSCQDSSGKHEVDLAALDHVGATEFLMDWLTSNGIIKGVSAIGHRIVHGMQRTQPEIVNSDLLNELRRVCPYAPEHVPAELSIIESIRNRLPNVPQVVCFDTAFHRTMPRVATVMAIPRRYESAGIQRYGFHGLSYAYLVRELRRIGDSAATTGRVILAHLGNGASMAAVVDGICIDTSMGFTPASGLPMGTRSGDIDPGVFRYLTQQEGLDAGSLHRMLNHESGLQGVSETSSDMRDLLAAESSDQRAAEAVNLFCYQAKKFIGGYAAAMGGVDTLVFSGGVGENSAEIRRRICDGLAFLGIDLNPSENLANAALISTTEGHVAVRVVPTDEEVMIAHSVAERVPALQT</sequence>
<dbReference type="PANTHER" id="PTHR21060:SF15">
    <property type="entry name" value="ACETATE KINASE-RELATED"/>
    <property type="match status" value="1"/>
</dbReference>
<feature type="binding site" evidence="6">
    <location>
        <position position="91"/>
    </location>
    <ligand>
        <name>substrate</name>
    </ligand>
</feature>
<feature type="binding site" evidence="6">
    <location>
        <position position="17"/>
    </location>
    <ligand>
        <name>ATP</name>
        <dbReference type="ChEBI" id="CHEBI:30616"/>
    </ligand>
</feature>
<dbReference type="Gene3D" id="3.30.420.40">
    <property type="match status" value="2"/>
</dbReference>
<feature type="binding site" evidence="6">
    <location>
        <begin position="206"/>
        <end position="210"/>
    </location>
    <ligand>
        <name>ATP</name>
        <dbReference type="ChEBI" id="CHEBI:30616"/>
    </ligand>
</feature>
<protein>
    <recommendedName>
        <fullName evidence="6">Acetate kinase</fullName>
        <ecNumber evidence="6">2.7.2.1</ecNumber>
    </recommendedName>
    <alternativeName>
        <fullName evidence="6">Acetokinase</fullName>
    </alternativeName>
</protein>
<evidence type="ECO:0000256" key="4">
    <source>
        <dbReference type="ARBA" id="ARBA00022777"/>
    </source>
</evidence>
<keyword evidence="3 6" id="KW-0547">Nucleotide-binding</keyword>
<feature type="site" description="Transition state stabilizer" evidence="6">
    <location>
        <position position="239"/>
    </location>
</feature>
<comment type="pathway">
    <text evidence="6">Metabolic intermediate biosynthesis; acetyl-CoA biosynthesis; acetyl-CoA from acetate: step 1/2.</text>
</comment>
<dbReference type="GO" id="GO:0005737">
    <property type="term" value="C:cytoplasm"/>
    <property type="evidence" value="ECO:0007669"/>
    <property type="project" value="UniProtKB-SubCell"/>
</dbReference>
<keyword evidence="4 6" id="KW-0418">Kinase</keyword>
<proteinExistence type="inferred from homology"/>
<dbReference type="PANTHER" id="PTHR21060">
    <property type="entry name" value="ACETATE KINASE"/>
    <property type="match status" value="1"/>
</dbReference>
<keyword evidence="5 6" id="KW-0067">ATP-binding</keyword>
<evidence type="ECO:0000256" key="6">
    <source>
        <dbReference type="HAMAP-Rule" id="MF_00020"/>
    </source>
</evidence>
<feature type="binding site" evidence="6">
    <location>
        <begin position="281"/>
        <end position="283"/>
    </location>
    <ligand>
        <name>ATP</name>
        <dbReference type="ChEBI" id="CHEBI:30616"/>
    </ligand>
</feature>
<comment type="subunit">
    <text evidence="6">Homodimer.</text>
</comment>
<keyword evidence="2 6" id="KW-0808">Transferase</keyword>
<comment type="subcellular location">
    <subcellularLocation>
        <location evidence="6">Cytoplasm</location>
    </subcellularLocation>
</comment>
<feature type="binding site" evidence="6">
    <location>
        <position position="10"/>
    </location>
    <ligand>
        <name>Mg(2+)</name>
        <dbReference type="ChEBI" id="CHEBI:18420"/>
    </ligand>
</feature>
<dbReference type="GO" id="GO:0006085">
    <property type="term" value="P:acetyl-CoA biosynthetic process"/>
    <property type="evidence" value="ECO:0007669"/>
    <property type="project" value="UniProtKB-UniRule"/>
</dbReference>
<name>A0A517MGG2_9BACT</name>
<dbReference type="GO" id="GO:0005524">
    <property type="term" value="F:ATP binding"/>
    <property type="evidence" value="ECO:0007669"/>
    <property type="project" value="UniProtKB-KW"/>
</dbReference>
<evidence type="ECO:0000313" key="8">
    <source>
        <dbReference type="EMBL" id="QDS93971.1"/>
    </source>
</evidence>
<dbReference type="PIRSF" id="PIRSF000722">
    <property type="entry name" value="Acetate_prop_kin"/>
    <property type="match status" value="1"/>
</dbReference>
<feature type="binding site" evidence="6">
    <location>
        <begin position="328"/>
        <end position="332"/>
    </location>
    <ligand>
        <name>ATP</name>
        <dbReference type="ChEBI" id="CHEBI:30616"/>
    </ligand>
</feature>
<dbReference type="InterPro" id="IPR000890">
    <property type="entry name" value="Aliphatic_acid_kin_short-chain"/>
</dbReference>
<dbReference type="KEGG" id="rml:FF011L_27480"/>
<dbReference type="InterPro" id="IPR023865">
    <property type="entry name" value="Aliphatic_acid_kinase_CS"/>
</dbReference>
<dbReference type="EMBL" id="CP036262">
    <property type="protein sequence ID" value="QDS93971.1"/>
    <property type="molecule type" value="Genomic_DNA"/>
</dbReference>
<feature type="site" description="Transition state stabilizer" evidence="6">
    <location>
        <position position="178"/>
    </location>
</feature>
<dbReference type="UniPathway" id="UPA00340">
    <property type="reaction ID" value="UER00458"/>
</dbReference>
<comment type="similarity">
    <text evidence="1 6 7">Belongs to the acetokinase family.</text>
</comment>
<evidence type="ECO:0000256" key="2">
    <source>
        <dbReference type="ARBA" id="ARBA00022679"/>
    </source>
</evidence>
<dbReference type="PROSITE" id="PS01076">
    <property type="entry name" value="ACETATE_KINASE_2"/>
    <property type="match status" value="1"/>
</dbReference>
<dbReference type="SUPFAM" id="SSF53067">
    <property type="entry name" value="Actin-like ATPase domain"/>
    <property type="match status" value="2"/>
</dbReference>
<evidence type="ECO:0000256" key="5">
    <source>
        <dbReference type="ARBA" id="ARBA00022840"/>
    </source>
</evidence>
<comment type="function">
    <text evidence="6">Catalyzes the formation of acetyl phosphate from acetate and ATP. Can also catalyze the reverse reaction.</text>
</comment>
<dbReference type="PRINTS" id="PR00471">
    <property type="entry name" value="ACETATEKNASE"/>
</dbReference>
<dbReference type="NCBIfam" id="TIGR00016">
    <property type="entry name" value="ackA"/>
    <property type="match status" value="1"/>
</dbReference>
<reference evidence="8 9" key="1">
    <citation type="submission" date="2019-02" db="EMBL/GenBank/DDBJ databases">
        <title>Deep-cultivation of Planctomycetes and their phenomic and genomic characterization uncovers novel biology.</title>
        <authorList>
            <person name="Wiegand S."/>
            <person name="Jogler M."/>
            <person name="Boedeker C."/>
            <person name="Pinto D."/>
            <person name="Vollmers J."/>
            <person name="Rivas-Marin E."/>
            <person name="Kohn T."/>
            <person name="Peeters S.H."/>
            <person name="Heuer A."/>
            <person name="Rast P."/>
            <person name="Oberbeckmann S."/>
            <person name="Bunk B."/>
            <person name="Jeske O."/>
            <person name="Meyerdierks A."/>
            <person name="Storesund J.E."/>
            <person name="Kallscheuer N."/>
            <person name="Luecker S."/>
            <person name="Lage O.M."/>
            <person name="Pohl T."/>
            <person name="Merkel B.J."/>
            <person name="Hornburger P."/>
            <person name="Mueller R.-W."/>
            <person name="Bruemmer F."/>
            <person name="Labrenz M."/>
            <person name="Spormann A.M."/>
            <person name="Op den Camp H."/>
            <person name="Overmann J."/>
            <person name="Amann R."/>
            <person name="Jetten M.S.M."/>
            <person name="Mascher T."/>
            <person name="Medema M.H."/>
            <person name="Devos D.P."/>
            <person name="Kaster A.-K."/>
            <person name="Ovreas L."/>
            <person name="Rohde M."/>
            <person name="Galperin M.Y."/>
            <person name="Jogler C."/>
        </authorList>
    </citation>
    <scope>NUCLEOTIDE SEQUENCE [LARGE SCALE GENOMIC DNA]</scope>
    <source>
        <strain evidence="8 9">FF011L</strain>
    </source>
</reference>
<accession>A0A517MGG2</accession>
<dbReference type="EC" id="2.7.2.1" evidence="6"/>
<dbReference type="RefSeq" id="WP_145355288.1">
    <property type="nucleotide sequence ID" value="NZ_CP036262.1"/>
</dbReference>
<dbReference type="GO" id="GO:0006083">
    <property type="term" value="P:acetate metabolic process"/>
    <property type="evidence" value="ECO:0007669"/>
    <property type="project" value="TreeGrafter"/>
</dbReference>
<comment type="cofactor">
    <cofactor evidence="6">
        <name>Mg(2+)</name>
        <dbReference type="ChEBI" id="CHEBI:18420"/>
    </cofactor>
    <cofactor evidence="6">
        <name>Mn(2+)</name>
        <dbReference type="ChEBI" id="CHEBI:29035"/>
    </cofactor>
    <text evidence="6">Mg(2+). Can also accept Mn(2+).</text>
</comment>
<dbReference type="Proteomes" id="UP000320672">
    <property type="component" value="Chromosome"/>
</dbReference>
<dbReference type="Pfam" id="PF00871">
    <property type="entry name" value="Acetate_kinase"/>
    <property type="match status" value="1"/>
</dbReference>
<gene>
    <name evidence="8" type="primary">ackA_2</name>
    <name evidence="6" type="synonym">ackA</name>
    <name evidence="8" type="ORF">FF011L_27480</name>
</gene>
<dbReference type="GO" id="GO:0000287">
    <property type="term" value="F:magnesium ion binding"/>
    <property type="evidence" value="ECO:0007669"/>
    <property type="project" value="UniProtKB-UniRule"/>
</dbReference>
<keyword evidence="9" id="KW-1185">Reference proteome</keyword>
<evidence type="ECO:0000256" key="7">
    <source>
        <dbReference type="RuleBase" id="RU003835"/>
    </source>
</evidence>
<keyword evidence="6" id="KW-0460">Magnesium</keyword>
<dbReference type="GO" id="GO:0008776">
    <property type="term" value="F:acetate kinase activity"/>
    <property type="evidence" value="ECO:0007669"/>
    <property type="project" value="UniProtKB-UniRule"/>
</dbReference>
<organism evidence="8 9">
    <name type="scientific">Roseimaritima multifibrata</name>
    <dbReference type="NCBI Taxonomy" id="1930274"/>
    <lineage>
        <taxon>Bacteria</taxon>
        <taxon>Pseudomonadati</taxon>
        <taxon>Planctomycetota</taxon>
        <taxon>Planctomycetia</taxon>
        <taxon>Pirellulales</taxon>
        <taxon>Pirellulaceae</taxon>
        <taxon>Roseimaritima</taxon>
    </lineage>
</organism>
<evidence type="ECO:0000313" key="9">
    <source>
        <dbReference type="Proteomes" id="UP000320672"/>
    </source>
</evidence>
<dbReference type="InterPro" id="IPR004372">
    <property type="entry name" value="Ac/propionate_kinase"/>
</dbReference>
<evidence type="ECO:0000256" key="1">
    <source>
        <dbReference type="ARBA" id="ARBA00008748"/>
    </source>
</evidence>